<dbReference type="PANTHER" id="PTHR34439:SF1">
    <property type="entry name" value="CENTROBIN"/>
    <property type="match status" value="1"/>
</dbReference>
<dbReference type="GO" id="GO:0007099">
    <property type="term" value="P:centriole replication"/>
    <property type="evidence" value="ECO:0007669"/>
    <property type="project" value="InterPro"/>
</dbReference>
<evidence type="ECO:0000313" key="4">
    <source>
        <dbReference type="Proteomes" id="UP000494040"/>
    </source>
</evidence>
<dbReference type="GO" id="GO:1902410">
    <property type="term" value="P:mitotic cytokinetic process"/>
    <property type="evidence" value="ECO:0007669"/>
    <property type="project" value="TreeGrafter"/>
</dbReference>
<feature type="coiled-coil region" evidence="1">
    <location>
        <begin position="433"/>
        <end position="618"/>
    </location>
</feature>
<dbReference type="GO" id="GO:1902017">
    <property type="term" value="P:regulation of cilium assembly"/>
    <property type="evidence" value="ECO:0007669"/>
    <property type="project" value="InterPro"/>
</dbReference>
<keyword evidence="4" id="KW-1185">Reference proteome</keyword>
<dbReference type="KEGG" id="clec:106660781"/>
<dbReference type="PANTHER" id="PTHR34439">
    <property type="entry name" value="CENTROBIN"/>
    <property type="match status" value="1"/>
</dbReference>
<dbReference type="GO" id="GO:0005813">
    <property type="term" value="C:centrosome"/>
    <property type="evidence" value="ECO:0007669"/>
    <property type="project" value="TreeGrafter"/>
</dbReference>
<dbReference type="RefSeq" id="XP_014239188.1">
    <property type="nucleotide sequence ID" value="XM_014383702.2"/>
</dbReference>
<proteinExistence type="predicted"/>
<evidence type="ECO:0000256" key="1">
    <source>
        <dbReference type="SAM" id="Coils"/>
    </source>
</evidence>
<reference evidence="3" key="1">
    <citation type="submission" date="2022-01" db="UniProtKB">
        <authorList>
            <consortium name="EnsemblMetazoa"/>
        </authorList>
    </citation>
    <scope>IDENTIFICATION</scope>
</reference>
<evidence type="ECO:0000313" key="3">
    <source>
        <dbReference type="EnsemblMetazoa" id="XP_014239188.1"/>
    </source>
</evidence>
<accession>A0A8I6R9X0</accession>
<dbReference type="OMA" id="REMENDA"/>
<dbReference type="GO" id="GO:0051299">
    <property type="term" value="P:centrosome separation"/>
    <property type="evidence" value="ECO:0007669"/>
    <property type="project" value="TreeGrafter"/>
</dbReference>
<dbReference type="CTD" id="38258"/>
<dbReference type="Proteomes" id="UP000494040">
    <property type="component" value="Unassembled WGS sequence"/>
</dbReference>
<dbReference type="GeneID" id="106660781"/>
<name>A0A8I6R9X0_CIMLE</name>
<feature type="region of interest" description="Disordered" evidence="2">
    <location>
        <begin position="734"/>
        <end position="783"/>
    </location>
</feature>
<dbReference type="AlphaFoldDB" id="A0A8I6R9X0"/>
<dbReference type="OrthoDB" id="8190486at2759"/>
<feature type="coiled-coil region" evidence="1">
    <location>
        <begin position="359"/>
        <end position="386"/>
    </location>
</feature>
<keyword evidence="1" id="KW-0175">Coiled coil</keyword>
<feature type="region of interest" description="Disordered" evidence="2">
    <location>
        <begin position="204"/>
        <end position="262"/>
    </location>
</feature>
<protein>
    <recommendedName>
        <fullName evidence="5">Centrobin</fullName>
    </recommendedName>
</protein>
<evidence type="ECO:0000256" key="2">
    <source>
        <dbReference type="SAM" id="MobiDB-lite"/>
    </source>
</evidence>
<dbReference type="GO" id="GO:0005814">
    <property type="term" value="C:centriole"/>
    <property type="evidence" value="ECO:0007669"/>
    <property type="project" value="TreeGrafter"/>
</dbReference>
<feature type="coiled-coil region" evidence="1">
    <location>
        <begin position="665"/>
        <end position="703"/>
    </location>
</feature>
<organism evidence="3 4">
    <name type="scientific">Cimex lectularius</name>
    <name type="common">Bed bug</name>
    <name type="synonym">Acanthia lectularia</name>
    <dbReference type="NCBI Taxonomy" id="79782"/>
    <lineage>
        <taxon>Eukaryota</taxon>
        <taxon>Metazoa</taxon>
        <taxon>Ecdysozoa</taxon>
        <taxon>Arthropoda</taxon>
        <taxon>Hexapoda</taxon>
        <taxon>Insecta</taxon>
        <taxon>Pterygota</taxon>
        <taxon>Neoptera</taxon>
        <taxon>Paraneoptera</taxon>
        <taxon>Hemiptera</taxon>
        <taxon>Heteroptera</taxon>
        <taxon>Panheteroptera</taxon>
        <taxon>Cimicomorpha</taxon>
        <taxon>Cimicidae</taxon>
        <taxon>Cimex</taxon>
    </lineage>
</organism>
<dbReference type="EnsemblMetazoa" id="XM_014383702.2">
    <property type="protein sequence ID" value="XP_014239188.1"/>
    <property type="gene ID" value="LOC106660781"/>
</dbReference>
<evidence type="ECO:0008006" key="5">
    <source>
        <dbReference type="Google" id="ProtNLM"/>
    </source>
</evidence>
<dbReference type="InterPro" id="IPR038923">
    <property type="entry name" value="Centrobin"/>
</dbReference>
<feature type="compositionally biased region" description="Basic and acidic residues" evidence="2">
    <location>
        <begin position="250"/>
        <end position="262"/>
    </location>
</feature>
<sequence>MSDSDDTDILLLIPPKFFTVPSDQEFELEEKEKKEVVSSLVSQVNSLENRVNVIESFTSSRCGSSFGEEGDKSDLELKSVRSRDKESFLKEIDVYLESVKTVRQSKENSLKEAKHFLGMEDRAIDTLFQNGSPSKRLALPEVDKLLKEMEITQNEIENKLKAREIEYGMDKEKQISPRKVYLNGENIGSVPDLNFGVREMFNSPNTSPLKAKEPPKPPIVDQFTKRDEYLVGSSNSERRSSISSVYSRTPKKDTDTKMPERRYKAGYMSPRRRLQMTSDYVCNTKPLECKTSFIEPEEKVMTSVENSEQRFKPEGLINTYKPNSIPEQAMRSNLLSLADLWKSDGTSTSENPSKLRQKLEEEKYRRLHLENTIQTLNRKVLEEQEKLAVAMRVDEGKDKAIGKITEAWKQMVEHWKEIEAERHSMSQKLISERTSIKRAQEDINKKIDRWEKEVSQALDLAAGFKGKCEYLEAELTVAKETADARIRELEDNLESKETTLKNLMDERAKLMEKLRDSEENNETEKKLVEMARNEVTIVQKNLSDVEAELAIVKEQKELLSTRLKEEKGRNQTLEQQKNHLQEALTESKAKQALAEEEAKVAREQLDKAKTELRTLYQNQLESVVRDKLAEFQGQLDAAQASMQAEIDNNKKIAHQKAEQQKSTLINSHLAEIRRLESLHKEEMRELSLKLAESEKKRLRLENGKKDIAQKLHGVMETQWQQALSIITSELSMRQTDLDTQRGQGDAQPVSSREAKQFKIIPDVTESDDNHGRESEVGSQPLTVGQSTNQELLKYIQMLLEKQPGKPVDSSSSLWQDTSQSEIFDPSLPEKIPWHQIISNLLQGNFQNGAQDAQQMKKPPWK</sequence>